<dbReference type="AlphaFoldDB" id="A0A2W5UQY9"/>
<keyword evidence="2" id="KW-0472">Membrane</keyword>
<dbReference type="InterPro" id="IPR019546">
    <property type="entry name" value="TAT_signal_bac_arc"/>
</dbReference>
<comment type="caution">
    <text evidence="3">The sequence shown here is derived from an EMBL/GenBank/DDBJ whole genome shotgun (WGS) entry which is preliminary data.</text>
</comment>
<evidence type="ECO:0000313" key="4">
    <source>
        <dbReference type="Proteomes" id="UP000249061"/>
    </source>
</evidence>
<feature type="transmembrane region" description="Helical" evidence="2">
    <location>
        <begin position="21"/>
        <end position="38"/>
    </location>
</feature>
<evidence type="ECO:0000313" key="3">
    <source>
        <dbReference type="EMBL" id="PZR11468.1"/>
    </source>
</evidence>
<dbReference type="PROSITE" id="PS51318">
    <property type="entry name" value="TAT"/>
    <property type="match status" value="1"/>
</dbReference>
<sequence>MKMYLPPPGARNSRRGFLKKGLLGGVVLALGGGGWLFTRPSATTSIPEGLKVLNEREFAVMHALVQRFVPAHATFPTPDLLNTTLACDAILAMTEEVTQSEVKQLLLLFENALPNFVFGRRTRPFTQLDVDEQDQVLAEWRDSKLTLRRTGYAALRGTVLAAYYSNKDTWSAVGYSGPPAGIHDPDAPVWKGGDVARPPSNGTYAEPEPTPEVTP</sequence>
<evidence type="ECO:0000256" key="1">
    <source>
        <dbReference type="SAM" id="MobiDB-lite"/>
    </source>
</evidence>
<evidence type="ECO:0008006" key="5">
    <source>
        <dbReference type="Google" id="ProtNLM"/>
    </source>
</evidence>
<accession>A0A2W5UQY9</accession>
<gene>
    <name evidence="3" type="ORF">DI536_17740</name>
</gene>
<evidence type="ECO:0000256" key="2">
    <source>
        <dbReference type="SAM" id="Phobius"/>
    </source>
</evidence>
<keyword evidence="2" id="KW-1133">Transmembrane helix</keyword>
<keyword evidence="2" id="KW-0812">Transmembrane</keyword>
<reference evidence="3 4" key="1">
    <citation type="submission" date="2017-08" db="EMBL/GenBank/DDBJ databases">
        <title>Infants hospitalized years apart are colonized by the same room-sourced microbial strains.</title>
        <authorList>
            <person name="Brooks B."/>
            <person name="Olm M.R."/>
            <person name="Firek B.A."/>
            <person name="Baker R."/>
            <person name="Thomas B.C."/>
            <person name="Morowitz M.J."/>
            <person name="Banfield J.F."/>
        </authorList>
    </citation>
    <scope>NUCLEOTIDE SEQUENCE [LARGE SCALE GENOMIC DNA]</scope>
    <source>
        <strain evidence="3">S2_003_000_R2_14</strain>
    </source>
</reference>
<protein>
    <recommendedName>
        <fullName evidence="5">Gluconate 2-dehydrogenase subunit 3-like protein</fullName>
    </recommendedName>
</protein>
<proteinExistence type="predicted"/>
<organism evidence="3 4">
    <name type="scientific">Archangium gephyra</name>
    <dbReference type="NCBI Taxonomy" id="48"/>
    <lineage>
        <taxon>Bacteria</taxon>
        <taxon>Pseudomonadati</taxon>
        <taxon>Myxococcota</taxon>
        <taxon>Myxococcia</taxon>
        <taxon>Myxococcales</taxon>
        <taxon>Cystobacterineae</taxon>
        <taxon>Archangiaceae</taxon>
        <taxon>Archangium</taxon>
    </lineage>
</organism>
<dbReference type="NCBIfam" id="TIGR01409">
    <property type="entry name" value="TAT_signal_seq"/>
    <property type="match status" value="1"/>
</dbReference>
<dbReference type="EMBL" id="QFQP01000014">
    <property type="protein sequence ID" value="PZR11468.1"/>
    <property type="molecule type" value="Genomic_DNA"/>
</dbReference>
<dbReference type="Proteomes" id="UP000249061">
    <property type="component" value="Unassembled WGS sequence"/>
</dbReference>
<name>A0A2W5UQY9_9BACT</name>
<dbReference type="InterPro" id="IPR006311">
    <property type="entry name" value="TAT_signal"/>
</dbReference>
<feature type="region of interest" description="Disordered" evidence="1">
    <location>
        <begin position="184"/>
        <end position="215"/>
    </location>
</feature>